<sequence>MDYRTFETPQQVVESLANSLVEYSKQDKPVHISLSGGSTPKLLFKVLAKAPFATSIEWGNLHFWWGDERCVAPDDAESNFGEAQTLLFSQVALPAENIHRILGEDTPEQEVARFAQEMKACIPANNGLPCFDWILLGMGGDGHTASLFPGQTDYNDQNIAIIAQHPESGQYRISKTARLLANAKRISYLVMGEGKAQVIKQIHDNDDAALAYPAAQVKASQGKTEWFLDADAARLING</sequence>
<feature type="domain" description="Glucosamine/galactosamine-6-phosphate isomerase" evidence="8">
    <location>
        <begin position="10"/>
        <end position="226"/>
    </location>
</feature>
<evidence type="ECO:0000256" key="5">
    <source>
        <dbReference type="ARBA" id="ARBA00013198"/>
    </source>
</evidence>
<dbReference type="PANTHER" id="PTHR11054">
    <property type="entry name" value="6-PHOSPHOGLUCONOLACTONASE"/>
    <property type="match status" value="1"/>
</dbReference>
<comment type="catalytic activity">
    <reaction evidence="1 7">
        <text>6-phospho-D-glucono-1,5-lactone + H2O = 6-phospho-D-gluconate + H(+)</text>
        <dbReference type="Rhea" id="RHEA:12556"/>
        <dbReference type="ChEBI" id="CHEBI:15377"/>
        <dbReference type="ChEBI" id="CHEBI:15378"/>
        <dbReference type="ChEBI" id="CHEBI:57955"/>
        <dbReference type="ChEBI" id="CHEBI:58759"/>
        <dbReference type="EC" id="3.1.1.31"/>
    </reaction>
</comment>
<evidence type="ECO:0000313" key="9">
    <source>
        <dbReference type="EMBL" id="SGY90746.1"/>
    </source>
</evidence>
<evidence type="ECO:0000256" key="2">
    <source>
        <dbReference type="ARBA" id="ARBA00002681"/>
    </source>
</evidence>
<evidence type="ECO:0000313" key="10">
    <source>
        <dbReference type="Proteomes" id="UP000183794"/>
    </source>
</evidence>
<name>A0A1L0DP82_9GAMM</name>
<dbReference type="UniPathway" id="UPA00115">
    <property type="reaction ID" value="UER00409"/>
</dbReference>
<reference evidence="9 10" key="1">
    <citation type="submission" date="2016-11" db="EMBL/GenBank/DDBJ databases">
        <authorList>
            <person name="Jaros S."/>
            <person name="Januszkiewicz K."/>
            <person name="Wedrychowicz H."/>
        </authorList>
    </citation>
    <scope>NUCLEOTIDE SEQUENCE [LARGE SCALE GENOMIC DNA]</scope>
    <source>
        <strain evidence="9">NVI 5450</strain>
    </source>
</reference>
<organism evidence="9 10">
    <name type="scientific">Moritella viscosa</name>
    <dbReference type="NCBI Taxonomy" id="80854"/>
    <lineage>
        <taxon>Bacteria</taxon>
        <taxon>Pseudomonadati</taxon>
        <taxon>Pseudomonadota</taxon>
        <taxon>Gammaproteobacteria</taxon>
        <taxon>Alteromonadales</taxon>
        <taxon>Moritellaceae</taxon>
        <taxon>Moritella</taxon>
    </lineage>
</organism>
<protein>
    <recommendedName>
        <fullName evidence="6 7">6-phosphogluconolactonase</fullName>
        <shortName evidence="7">6PGL</shortName>
        <ecNumber evidence="5 7">3.1.1.31</ecNumber>
    </recommendedName>
</protein>
<dbReference type="CDD" id="cd01400">
    <property type="entry name" value="6PGL"/>
    <property type="match status" value="1"/>
</dbReference>
<dbReference type="AlphaFoldDB" id="A0A1L0DP82"/>
<evidence type="ECO:0000256" key="4">
    <source>
        <dbReference type="ARBA" id="ARBA00010662"/>
    </source>
</evidence>
<dbReference type="InterPro" id="IPR037171">
    <property type="entry name" value="NagB/RpiA_transferase-like"/>
</dbReference>
<comment type="function">
    <text evidence="2 7">Hydrolysis of 6-phosphogluconolactone to 6-phosphogluconate.</text>
</comment>
<dbReference type="SUPFAM" id="SSF100950">
    <property type="entry name" value="NagB/RpiA/CoA transferase-like"/>
    <property type="match status" value="1"/>
</dbReference>
<accession>A0A1L0DP82</accession>
<dbReference type="Proteomes" id="UP000183794">
    <property type="component" value="Unassembled WGS sequence"/>
</dbReference>
<gene>
    <name evidence="7" type="primary">pgl</name>
    <name evidence="9" type="ORF">NVI5450_1151</name>
</gene>
<comment type="pathway">
    <text evidence="3 7">Carbohydrate degradation; pentose phosphate pathway; D-ribulose 5-phosphate from D-glucose 6-phosphate (oxidative stage): step 2/3.</text>
</comment>
<evidence type="ECO:0000259" key="8">
    <source>
        <dbReference type="Pfam" id="PF01182"/>
    </source>
</evidence>
<proteinExistence type="inferred from homology"/>
<dbReference type="InterPro" id="IPR006148">
    <property type="entry name" value="Glc/Gal-6P_isomerase"/>
</dbReference>
<comment type="similarity">
    <text evidence="4 7">Belongs to the glucosamine/galactosamine-6-phosphate isomerase family. 6-phosphogluconolactonase subfamily.</text>
</comment>
<dbReference type="GO" id="GO:0017057">
    <property type="term" value="F:6-phosphogluconolactonase activity"/>
    <property type="evidence" value="ECO:0007669"/>
    <property type="project" value="UniProtKB-UniRule"/>
</dbReference>
<evidence type="ECO:0000256" key="7">
    <source>
        <dbReference type="RuleBase" id="RU365095"/>
    </source>
</evidence>
<dbReference type="PANTHER" id="PTHR11054:SF0">
    <property type="entry name" value="6-PHOSPHOGLUCONOLACTONASE"/>
    <property type="match status" value="1"/>
</dbReference>
<dbReference type="InterPro" id="IPR039104">
    <property type="entry name" value="6PGL"/>
</dbReference>
<dbReference type="GO" id="GO:0005975">
    <property type="term" value="P:carbohydrate metabolic process"/>
    <property type="evidence" value="ECO:0007669"/>
    <property type="project" value="UniProtKB-UniRule"/>
</dbReference>
<evidence type="ECO:0000256" key="3">
    <source>
        <dbReference type="ARBA" id="ARBA00004961"/>
    </source>
</evidence>
<evidence type="ECO:0000256" key="6">
    <source>
        <dbReference type="ARBA" id="ARBA00020337"/>
    </source>
</evidence>
<dbReference type="NCBIfam" id="TIGR01198">
    <property type="entry name" value="pgl"/>
    <property type="match status" value="1"/>
</dbReference>
<dbReference type="EMBL" id="FPLD01000037">
    <property type="protein sequence ID" value="SGY90746.1"/>
    <property type="molecule type" value="Genomic_DNA"/>
</dbReference>
<keyword evidence="7" id="KW-0378">Hydrolase</keyword>
<dbReference type="InterPro" id="IPR005900">
    <property type="entry name" value="6-phosphogluconolactonase_DevB"/>
</dbReference>
<dbReference type="Gene3D" id="3.40.50.1360">
    <property type="match status" value="1"/>
</dbReference>
<dbReference type="OrthoDB" id="9810967at2"/>
<dbReference type="GO" id="GO:0006098">
    <property type="term" value="P:pentose-phosphate shunt"/>
    <property type="evidence" value="ECO:0007669"/>
    <property type="project" value="UniProtKB-UniPathway"/>
</dbReference>
<evidence type="ECO:0000256" key="1">
    <source>
        <dbReference type="ARBA" id="ARBA00000832"/>
    </source>
</evidence>
<dbReference type="EC" id="3.1.1.31" evidence="5 7"/>
<dbReference type="Pfam" id="PF01182">
    <property type="entry name" value="Glucosamine_iso"/>
    <property type="match status" value="1"/>
</dbReference>